<dbReference type="RefSeq" id="WP_017928231.1">
    <property type="nucleotide sequence ID" value="NZ_KB822997.1"/>
</dbReference>
<dbReference type="HOGENOM" id="CLU_823572_0_0_5"/>
<dbReference type="OrthoDB" id="7822309at2"/>
<accession>A0A017HDQ7</accession>
<reference evidence="2 3" key="1">
    <citation type="submission" date="2013-03" db="EMBL/GenBank/DDBJ databases">
        <authorList>
            <person name="Fiebig A."/>
            <person name="Goeker M."/>
            <person name="Klenk H.-P.P."/>
        </authorList>
    </citation>
    <scope>NUCLEOTIDE SEQUENCE [LARGE SCALE GENOMIC DNA]</scope>
    <source>
        <strain evidence="2 3">DSM 17492</strain>
    </source>
</reference>
<keyword evidence="3" id="KW-1185">Reference proteome</keyword>
<dbReference type="PATRIC" id="fig|1122180.6.peg.1078"/>
<evidence type="ECO:0000256" key="1">
    <source>
        <dbReference type="SAM" id="Phobius"/>
    </source>
</evidence>
<protein>
    <submittedName>
        <fullName evidence="2">Uncharacterized protein</fullName>
    </submittedName>
</protein>
<comment type="caution">
    <text evidence="2">The sequence shown here is derived from an EMBL/GenBank/DDBJ whole genome shotgun (WGS) entry which is preliminary data.</text>
</comment>
<evidence type="ECO:0000313" key="3">
    <source>
        <dbReference type="Proteomes" id="UP000025047"/>
    </source>
</evidence>
<proteinExistence type="predicted"/>
<keyword evidence="1" id="KW-1133">Transmembrane helix</keyword>
<dbReference type="EMBL" id="APGJ01000004">
    <property type="protein sequence ID" value="EYD72293.1"/>
    <property type="molecule type" value="Genomic_DNA"/>
</dbReference>
<keyword evidence="1" id="KW-0472">Membrane</keyword>
<dbReference type="Proteomes" id="UP000025047">
    <property type="component" value="Unassembled WGS sequence"/>
</dbReference>
<dbReference type="eggNOG" id="COG4783">
    <property type="taxonomic scope" value="Bacteria"/>
</dbReference>
<feature type="transmembrane region" description="Helical" evidence="1">
    <location>
        <begin position="107"/>
        <end position="128"/>
    </location>
</feature>
<evidence type="ECO:0000313" key="2">
    <source>
        <dbReference type="EMBL" id="EYD72293.1"/>
    </source>
</evidence>
<name>A0A017HDQ7_9RHOB</name>
<dbReference type="STRING" id="1122180.Lokhon_01086"/>
<gene>
    <name evidence="2" type="ORF">Lokhon_01086</name>
</gene>
<sequence>MTALKEFSRLETLGSWRAAPDAEPRGVTVSFGEATLVLSDDSGLPVTHWSLPALHRLNPGKSPALYAPDAEASETLEIDDDIMVGALEKVRHAVAARQPRPGRLRQGAIWGGTALALGLAAFWLPGALMQQTLSVVPQGKRSEFGATLLGMVQEITGPTCRDPLGSEALGRMRDRLLGRGGGQIVVVPEGLAGPLYLPGGIIVLPEAVLTETEDPAVAAGHVLATAASRETIDPLDALLREAGFGTVLRLLTTGDIATEKLQAQARHLVDTPAPRADDAQLLDRFAAAGVPIGPWAKATAADDPDSAVLVAAEPASAAGPVLSDGDWVSLQGICRG</sequence>
<keyword evidence="1" id="KW-0812">Transmembrane</keyword>
<organism evidence="2 3">
    <name type="scientific">Limimaricola hongkongensis DSM 17492</name>
    <dbReference type="NCBI Taxonomy" id="1122180"/>
    <lineage>
        <taxon>Bacteria</taxon>
        <taxon>Pseudomonadati</taxon>
        <taxon>Pseudomonadota</taxon>
        <taxon>Alphaproteobacteria</taxon>
        <taxon>Rhodobacterales</taxon>
        <taxon>Paracoccaceae</taxon>
        <taxon>Limimaricola</taxon>
    </lineage>
</organism>
<dbReference type="AlphaFoldDB" id="A0A017HDQ7"/>